<dbReference type="InterPro" id="IPR036390">
    <property type="entry name" value="WH_DNA-bd_sf"/>
</dbReference>
<proteinExistence type="predicted"/>
<evidence type="ECO:0000256" key="1">
    <source>
        <dbReference type="SAM" id="MobiDB-lite"/>
    </source>
</evidence>
<dbReference type="SUPFAM" id="SSF46785">
    <property type="entry name" value="Winged helix' DNA-binding domain"/>
    <property type="match status" value="1"/>
</dbReference>
<evidence type="ECO:0008006" key="4">
    <source>
        <dbReference type="Google" id="ProtNLM"/>
    </source>
</evidence>
<dbReference type="Gene3D" id="1.10.10.10">
    <property type="entry name" value="Winged helix-like DNA-binding domain superfamily/Winged helix DNA-binding domain"/>
    <property type="match status" value="1"/>
</dbReference>
<evidence type="ECO:0000313" key="3">
    <source>
        <dbReference type="Proteomes" id="UP001628091"/>
    </source>
</evidence>
<dbReference type="InterPro" id="IPR036388">
    <property type="entry name" value="WH-like_DNA-bd_sf"/>
</dbReference>
<organism evidence="2 3">
    <name type="scientific">Phyllobacterium phragmitis</name>
    <dbReference type="NCBI Taxonomy" id="2670329"/>
    <lineage>
        <taxon>Bacteria</taxon>
        <taxon>Pseudomonadati</taxon>
        <taxon>Pseudomonadota</taxon>
        <taxon>Alphaproteobacteria</taxon>
        <taxon>Hyphomicrobiales</taxon>
        <taxon>Phyllobacteriaceae</taxon>
        <taxon>Phyllobacterium</taxon>
    </lineage>
</organism>
<dbReference type="InterPro" id="IPR021880">
    <property type="entry name" value="DUF3489"/>
</dbReference>
<feature type="region of interest" description="Disordered" evidence="1">
    <location>
        <begin position="1"/>
        <end position="47"/>
    </location>
</feature>
<dbReference type="Proteomes" id="UP001628091">
    <property type="component" value="Unassembled WGS sequence"/>
</dbReference>
<name>A0ABQ0GWN2_9HYPH</name>
<accession>A0ABQ0GWN2</accession>
<dbReference type="Pfam" id="PF11994">
    <property type="entry name" value="DUF3489"/>
    <property type="match status" value="1"/>
</dbReference>
<dbReference type="RefSeq" id="WP_407863973.1">
    <property type="nucleotide sequence ID" value="NZ_BAAFZP010000001.1"/>
</dbReference>
<reference evidence="2 3" key="1">
    <citation type="submission" date="2024-10" db="EMBL/GenBank/DDBJ databases">
        <title>Isolation, draft genome sequencing and identification of Phyllobacterium sp. NSA23, isolated from leaf soil.</title>
        <authorList>
            <person name="Akita H."/>
        </authorList>
    </citation>
    <scope>NUCLEOTIDE SEQUENCE [LARGE SCALE GENOMIC DNA]</scope>
    <source>
        <strain evidence="2 3">NSA23</strain>
    </source>
</reference>
<sequence length="117" mass="12327">MNVPEVDIAPNVNSIGEGQGPAPARPEKRKTMQRGSGGAERKSKKDRLIRLLSKPNGVRASVIAEMLGWQAHTVRAAISRLRQQGLPIATSKSPKTGEIVYVIVAASGAVSSDEAGT</sequence>
<evidence type="ECO:0000313" key="2">
    <source>
        <dbReference type="EMBL" id="GAB1581082.1"/>
    </source>
</evidence>
<comment type="caution">
    <text evidence="2">The sequence shown here is derived from an EMBL/GenBank/DDBJ whole genome shotgun (WGS) entry which is preliminary data.</text>
</comment>
<dbReference type="EMBL" id="BAAFZP010000001">
    <property type="protein sequence ID" value="GAB1581082.1"/>
    <property type="molecule type" value="Genomic_DNA"/>
</dbReference>
<gene>
    <name evidence="2" type="ORF">PPNSA23_10250</name>
</gene>
<keyword evidence="3" id="KW-1185">Reference proteome</keyword>
<protein>
    <recommendedName>
        <fullName evidence="4">DUF3489 domain-containing protein</fullName>
    </recommendedName>
</protein>